<organism evidence="2 3">
    <name type="scientific">Candidatus Pseudobacter hemicellulosilyticus</name>
    <dbReference type="NCBI Taxonomy" id="3121375"/>
    <lineage>
        <taxon>Bacteria</taxon>
        <taxon>Pseudomonadati</taxon>
        <taxon>Bacteroidota</taxon>
        <taxon>Chitinophagia</taxon>
        <taxon>Chitinophagales</taxon>
        <taxon>Chitinophagaceae</taxon>
        <taxon>Pseudobacter</taxon>
    </lineage>
</organism>
<dbReference type="AlphaFoldDB" id="A0AAJ5WV41"/>
<sequence>MRKHLLFAALGALMATTGMAQRNNASVKEAQSLSEKKQAVDTAHKHGWRKGGMFSLNVGQGSSNNWAAGAEKFSFSTAATLNLFATYREGRFSWFNTLDLGYALVNTTTLGNRKTDDKIDYYGKLGHDLTPTLSLSGVVNFRSQFVNGYDYSYLGKYQRKTSSFVAPAYLVLAPGIDWHPQPYFSVFLSPASSRSVFVSNPYNYYFPDGVIPPDDGGGFELPLSALYGVDPARKVRAEIGGFLSANFNKELVKNISYKTRLDLYSNYLPSYRFTASGPRQVTIEKTSSKPQNVDVFWTNVITMKVNKFLNVNYNFDLIYDDDVRQFGPEKTSAGTQIRSLLSVGFSAKF</sequence>
<proteinExistence type="predicted"/>
<accession>A0AAJ5WV41</accession>
<dbReference type="Pfam" id="PF11276">
    <property type="entry name" value="DUF3078"/>
    <property type="match status" value="1"/>
</dbReference>
<gene>
    <name evidence="2" type="ORF">P0Y53_07520</name>
</gene>
<evidence type="ECO:0000256" key="1">
    <source>
        <dbReference type="SAM" id="SignalP"/>
    </source>
</evidence>
<dbReference type="InterPro" id="IPR021428">
    <property type="entry name" value="DUF3078"/>
</dbReference>
<feature type="chain" id="PRO_5042569397" evidence="1">
    <location>
        <begin position="21"/>
        <end position="349"/>
    </location>
</feature>
<keyword evidence="1" id="KW-0732">Signal</keyword>
<evidence type="ECO:0000313" key="3">
    <source>
        <dbReference type="Proteomes" id="UP001220610"/>
    </source>
</evidence>
<dbReference type="Proteomes" id="UP001220610">
    <property type="component" value="Chromosome"/>
</dbReference>
<name>A0AAJ5WV41_9BACT</name>
<evidence type="ECO:0000313" key="2">
    <source>
        <dbReference type="EMBL" id="WEK37345.1"/>
    </source>
</evidence>
<reference evidence="2" key="1">
    <citation type="submission" date="2023-03" db="EMBL/GenBank/DDBJ databases">
        <title>Andean soil-derived lignocellulolytic bacterial consortium as a source of novel taxa and putative plastic-active enzymes.</title>
        <authorList>
            <person name="Diaz-Garcia L."/>
            <person name="Chuvochina M."/>
            <person name="Feuerriegel G."/>
            <person name="Bunk B."/>
            <person name="Sproer C."/>
            <person name="Streit W.R."/>
            <person name="Rodriguez L.M."/>
            <person name="Overmann J."/>
            <person name="Jimenez D.J."/>
        </authorList>
    </citation>
    <scope>NUCLEOTIDE SEQUENCE</scope>
    <source>
        <strain evidence="2">MAG 7</strain>
    </source>
</reference>
<protein>
    <submittedName>
        <fullName evidence="2">DUF3078 domain-containing protein</fullName>
    </submittedName>
</protein>
<dbReference type="EMBL" id="CP119311">
    <property type="protein sequence ID" value="WEK37345.1"/>
    <property type="molecule type" value="Genomic_DNA"/>
</dbReference>
<feature type="signal peptide" evidence="1">
    <location>
        <begin position="1"/>
        <end position="20"/>
    </location>
</feature>